<evidence type="ECO:0000256" key="2">
    <source>
        <dbReference type="ARBA" id="ARBA00009959"/>
    </source>
</evidence>
<comment type="cofactor">
    <cofactor evidence="1">
        <name>Mg(2+)</name>
        <dbReference type="ChEBI" id="CHEBI:18420"/>
    </cofactor>
</comment>
<keyword evidence="10" id="KW-1185">Reference proteome</keyword>
<proteinExistence type="inferred from homology"/>
<accession>A0A1I4CV79</accession>
<evidence type="ECO:0000313" key="10">
    <source>
        <dbReference type="Proteomes" id="UP000199533"/>
    </source>
</evidence>
<keyword evidence="6" id="KW-0378">Hydrolase</keyword>
<evidence type="ECO:0000256" key="7">
    <source>
        <dbReference type="ARBA" id="ARBA00022842"/>
    </source>
</evidence>
<evidence type="ECO:0000256" key="3">
    <source>
        <dbReference type="ARBA" id="ARBA00022722"/>
    </source>
</evidence>
<name>A0A1I4CV79_9PROT</name>
<dbReference type="STRING" id="52441.SAMN05216302_101774"/>
<organism evidence="9 10">
    <name type="scientific">Nitrosomonas aestuarii</name>
    <dbReference type="NCBI Taxonomy" id="52441"/>
    <lineage>
        <taxon>Bacteria</taxon>
        <taxon>Pseudomonadati</taxon>
        <taxon>Pseudomonadota</taxon>
        <taxon>Betaproteobacteria</taxon>
        <taxon>Nitrosomonadales</taxon>
        <taxon>Nitrosomonadaceae</taxon>
        <taxon>Nitrosomonas</taxon>
    </lineage>
</organism>
<gene>
    <name evidence="9" type="ORF">SAMN05216302_101774</name>
</gene>
<dbReference type="NCBIfam" id="TIGR01573">
    <property type="entry name" value="cas2"/>
    <property type="match status" value="1"/>
</dbReference>
<evidence type="ECO:0000256" key="1">
    <source>
        <dbReference type="ARBA" id="ARBA00001946"/>
    </source>
</evidence>
<dbReference type="AlphaFoldDB" id="A0A1I4CV79"/>
<dbReference type="Gene3D" id="3.30.70.240">
    <property type="match status" value="1"/>
</dbReference>
<evidence type="ECO:0000256" key="5">
    <source>
        <dbReference type="ARBA" id="ARBA00022759"/>
    </source>
</evidence>
<evidence type="ECO:0000313" key="9">
    <source>
        <dbReference type="EMBL" id="SFK85188.1"/>
    </source>
</evidence>
<comment type="similarity">
    <text evidence="2">Belongs to the CRISPR-associated endoribonuclease Cas2 protein family.</text>
</comment>
<evidence type="ECO:0000256" key="4">
    <source>
        <dbReference type="ARBA" id="ARBA00022723"/>
    </source>
</evidence>
<dbReference type="InterPro" id="IPR019199">
    <property type="entry name" value="Virulence_VapD/CRISPR_Cas2"/>
</dbReference>
<dbReference type="RefSeq" id="WP_090700322.1">
    <property type="nucleotide sequence ID" value="NZ_FOSP01000017.1"/>
</dbReference>
<keyword evidence="5 9" id="KW-0255">Endonuclease</keyword>
<evidence type="ECO:0000256" key="6">
    <source>
        <dbReference type="ARBA" id="ARBA00022801"/>
    </source>
</evidence>
<dbReference type="InterPro" id="IPR021127">
    <property type="entry name" value="CRISPR_associated_Cas2"/>
</dbReference>
<dbReference type="GO" id="GO:0043571">
    <property type="term" value="P:maintenance of CRISPR repeat elements"/>
    <property type="evidence" value="ECO:0007669"/>
    <property type="project" value="InterPro"/>
</dbReference>
<sequence length="85" mass="9954">MADNQSNLYLIAYDIADSKRLARVHRVLKQQGLPVQFSVFMVVLNWFLPDALHNESINHYMNHYATSLHHFLHKSCQHHACLNLQ</sequence>
<dbReference type="GO" id="GO:0051607">
    <property type="term" value="P:defense response to virus"/>
    <property type="evidence" value="ECO:0007669"/>
    <property type="project" value="UniProtKB-KW"/>
</dbReference>
<protein>
    <submittedName>
        <fullName evidence="9">CRISPR-associated endonuclease Cas2</fullName>
    </submittedName>
</protein>
<keyword evidence="7" id="KW-0460">Magnesium</keyword>
<dbReference type="GO" id="GO:0046872">
    <property type="term" value="F:metal ion binding"/>
    <property type="evidence" value="ECO:0007669"/>
    <property type="project" value="UniProtKB-KW"/>
</dbReference>
<reference evidence="10" key="1">
    <citation type="submission" date="2016-10" db="EMBL/GenBank/DDBJ databases">
        <authorList>
            <person name="Varghese N."/>
            <person name="Submissions S."/>
        </authorList>
    </citation>
    <scope>NUCLEOTIDE SEQUENCE [LARGE SCALE GENOMIC DNA]</scope>
    <source>
        <strain evidence="10">Nm69</strain>
    </source>
</reference>
<keyword evidence="8" id="KW-0051">Antiviral defense</keyword>
<dbReference type="EMBL" id="FOSP01000017">
    <property type="protein sequence ID" value="SFK85188.1"/>
    <property type="molecule type" value="Genomic_DNA"/>
</dbReference>
<dbReference type="CDD" id="cd09725">
    <property type="entry name" value="Cas2_I_II_III"/>
    <property type="match status" value="1"/>
</dbReference>
<dbReference type="SUPFAM" id="SSF143430">
    <property type="entry name" value="TTP0101/SSO1404-like"/>
    <property type="match status" value="1"/>
</dbReference>
<dbReference type="GO" id="GO:0016787">
    <property type="term" value="F:hydrolase activity"/>
    <property type="evidence" value="ECO:0007669"/>
    <property type="project" value="UniProtKB-KW"/>
</dbReference>
<dbReference type="GO" id="GO:0004521">
    <property type="term" value="F:RNA endonuclease activity"/>
    <property type="evidence" value="ECO:0007669"/>
    <property type="project" value="InterPro"/>
</dbReference>
<dbReference type="Proteomes" id="UP000199533">
    <property type="component" value="Unassembled WGS sequence"/>
</dbReference>
<keyword evidence="4" id="KW-0479">Metal-binding</keyword>
<dbReference type="Pfam" id="PF09827">
    <property type="entry name" value="CRISPR_Cas2"/>
    <property type="match status" value="1"/>
</dbReference>
<keyword evidence="3" id="KW-0540">Nuclease</keyword>
<evidence type="ECO:0000256" key="8">
    <source>
        <dbReference type="ARBA" id="ARBA00023118"/>
    </source>
</evidence>
<dbReference type="OrthoDB" id="9798176at2"/>